<name>A0A143DCV9_9PROT</name>
<keyword evidence="5 11" id="KW-0547">Nucleotide-binding</keyword>
<dbReference type="GeneID" id="53316173"/>
<dbReference type="InterPro" id="IPR011914">
    <property type="entry name" value="RfaE_dom_II"/>
</dbReference>
<accession>A0A143DCV9</accession>
<dbReference type="PANTHER" id="PTHR46969:SF1">
    <property type="entry name" value="BIFUNCTIONAL PROTEIN HLDE"/>
    <property type="match status" value="1"/>
</dbReference>
<dbReference type="SUPFAM" id="SSF53613">
    <property type="entry name" value="Ribokinase-like"/>
    <property type="match status" value="1"/>
</dbReference>
<dbReference type="NCBIfam" id="TIGR00125">
    <property type="entry name" value="cyt_tran_rel"/>
    <property type="match status" value="1"/>
</dbReference>
<comment type="catalytic activity">
    <reaction evidence="11">
        <text>D-glycero-beta-D-manno-heptose 7-phosphate + ATP = D-glycero-beta-D-manno-heptose 1,7-bisphosphate + ADP + H(+)</text>
        <dbReference type="Rhea" id="RHEA:27473"/>
        <dbReference type="ChEBI" id="CHEBI:15378"/>
        <dbReference type="ChEBI" id="CHEBI:30616"/>
        <dbReference type="ChEBI" id="CHEBI:60204"/>
        <dbReference type="ChEBI" id="CHEBI:60208"/>
        <dbReference type="ChEBI" id="CHEBI:456216"/>
        <dbReference type="EC" id="2.7.1.167"/>
    </reaction>
</comment>
<comment type="pathway">
    <text evidence="11">Nucleotide-sugar biosynthesis; ADP-L-glycero-beta-D-manno-heptose biosynthesis; ADP-L-glycero-beta-D-manno-heptose from D-glycero-beta-D-manno-heptose 7-phosphate: step 1/4.</text>
</comment>
<evidence type="ECO:0000256" key="5">
    <source>
        <dbReference type="ARBA" id="ARBA00022741"/>
    </source>
</evidence>
<comment type="similarity">
    <text evidence="11">In the C-terminal section; belongs to the cytidylyltransferase family.</text>
</comment>
<dbReference type="EMBL" id="CP014525">
    <property type="protein sequence ID" value="AMW34370.1"/>
    <property type="molecule type" value="Genomic_DNA"/>
</dbReference>
<comment type="function">
    <text evidence="2 11">Catalyzes the ADP transfer from ATP to D-glycero-beta-D-manno-heptose 1-phosphate, yielding ADP-D-glycero-beta-D-manno-heptose.</text>
</comment>
<dbReference type="GO" id="GO:0097171">
    <property type="term" value="P:ADP-L-glycero-beta-D-manno-heptose biosynthetic process"/>
    <property type="evidence" value="ECO:0007669"/>
    <property type="project" value="UniProtKB-UniPathway"/>
</dbReference>
<keyword evidence="8 11" id="KW-0511">Multifunctional enzyme</keyword>
<dbReference type="InterPro" id="IPR011611">
    <property type="entry name" value="PfkB_dom"/>
</dbReference>
<feature type="region of interest" description="Cytidylyltransferase" evidence="11">
    <location>
        <begin position="359"/>
        <end position="490"/>
    </location>
</feature>
<feature type="domain" description="Cytidyltransferase-like" evidence="13">
    <location>
        <begin position="359"/>
        <end position="453"/>
    </location>
</feature>
<evidence type="ECO:0000313" key="14">
    <source>
        <dbReference type="EMBL" id="AMW34370.1"/>
    </source>
</evidence>
<comment type="subunit">
    <text evidence="11">Homodimer.</text>
</comment>
<dbReference type="Pfam" id="PF01467">
    <property type="entry name" value="CTP_transf_like"/>
    <property type="match status" value="1"/>
</dbReference>
<dbReference type="NCBIfam" id="TIGR02199">
    <property type="entry name" value="rfaE_dom_II"/>
    <property type="match status" value="1"/>
</dbReference>
<reference evidence="14 15" key="1">
    <citation type="submission" date="2016-02" db="EMBL/GenBank/DDBJ databases">
        <title>Complete Genome of H5569, the type strain of the newly described species Haematospirillium jordaniae.</title>
        <authorList>
            <person name="Nicholson A.C."/>
            <person name="Humrighouse B.W."/>
            <person name="Loparov V."/>
            <person name="McQuiston J.R."/>
        </authorList>
    </citation>
    <scope>NUCLEOTIDE SEQUENCE [LARGE SCALE GENOMIC DNA]</scope>
    <source>
        <strain evidence="14 15">H5569</strain>
    </source>
</reference>
<keyword evidence="7 11" id="KW-0067">ATP-binding</keyword>
<gene>
    <name evidence="11" type="primary">hldE</name>
    <name evidence="14" type="ORF">AY555_03285</name>
</gene>
<dbReference type="UniPathway" id="UPA00356">
    <property type="reaction ID" value="UER00437"/>
</dbReference>
<dbReference type="InterPro" id="IPR023030">
    <property type="entry name" value="Bifunc_HldE"/>
</dbReference>
<dbReference type="Pfam" id="PF00294">
    <property type="entry name" value="PfkB"/>
    <property type="match status" value="1"/>
</dbReference>
<dbReference type="Gene3D" id="3.40.1190.20">
    <property type="match status" value="1"/>
</dbReference>
<organism evidence="14 15">
    <name type="scientific">Haematospirillum jordaniae</name>
    <dbReference type="NCBI Taxonomy" id="1549855"/>
    <lineage>
        <taxon>Bacteria</taxon>
        <taxon>Pseudomonadati</taxon>
        <taxon>Pseudomonadota</taxon>
        <taxon>Alphaproteobacteria</taxon>
        <taxon>Rhodospirillales</taxon>
        <taxon>Novispirillaceae</taxon>
        <taxon>Haematospirillum</taxon>
    </lineage>
</organism>
<proteinExistence type="inferred from homology"/>
<dbReference type="InterPro" id="IPR029056">
    <property type="entry name" value="Ribokinase-like"/>
</dbReference>
<protein>
    <recommendedName>
        <fullName evidence="11">Bifunctional protein HldE</fullName>
    </recommendedName>
    <domain>
        <recommendedName>
            <fullName evidence="11">D-beta-D-heptose 7-phosphate kinase</fullName>
            <ecNumber evidence="11">2.7.1.167</ecNumber>
        </recommendedName>
        <alternativeName>
            <fullName evidence="11">D-beta-D-heptose 7-phosphotransferase</fullName>
        </alternativeName>
        <alternativeName>
            <fullName evidence="11">D-glycero-beta-D-manno-heptose-7-phosphate kinase</fullName>
        </alternativeName>
    </domain>
    <domain>
        <recommendedName>
            <fullName evidence="11">D-beta-D-heptose 1-phosphate adenylyltransferase</fullName>
            <ecNumber evidence="11">2.7.7.70</ecNumber>
        </recommendedName>
        <alternativeName>
            <fullName evidence="11">D-glycero-beta-D-manno-heptose 1-phosphate adenylyltransferase</fullName>
        </alternativeName>
    </domain>
</protein>
<evidence type="ECO:0000256" key="11">
    <source>
        <dbReference type="HAMAP-Rule" id="MF_01603"/>
    </source>
</evidence>
<dbReference type="CDD" id="cd01172">
    <property type="entry name" value="RfaE_like"/>
    <property type="match status" value="1"/>
</dbReference>
<keyword evidence="6 11" id="KW-0418">Kinase</keyword>
<dbReference type="InterPro" id="IPR004821">
    <property type="entry name" value="Cyt_trans-like"/>
</dbReference>
<feature type="domain" description="Carbohydrate kinase PfkB" evidence="12">
    <location>
        <begin position="19"/>
        <end position="315"/>
    </location>
</feature>
<dbReference type="STRING" id="1549855.AY555_03285"/>
<dbReference type="HAMAP" id="MF_01603">
    <property type="entry name" value="HldE"/>
    <property type="match status" value="1"/>
</dbReference>
<dbReference type="EC" id="2.7.1.167" evidence="11"/>
<evidence type="ECO:0000313" key="15">
    <source>
        <dbReference type="Proteomes" id="UP000076066"/>
    </source>
</evidence>
<dbReference type="OrthoDB" id="9802794at2"/>
<evidence type="ECO:0000256" key="7">
    <source>
        <dbReference type="ARBA" id="ARBA00022840"/>
    </source>
</evidence>
<keyword evidence="3 11" id="KW-0808">Transferase</keyword>
<dbReference type="EC" id="2.7.7.70" evidence="11"/>
<keyword evidence="15" id="KW-1185">Reference proteome</keyword>
<comment type="pathway">
    <text evidence="11">Nucleotide-sugar biosynthesis; ADP-L-glycero-beta-D-manno-heptose biosynthesis; ADP-L-glycero-beta-D-manno-heptose from D-glycero-beta-D-manno-heptose 7-phosphate: step 3/4.</text>
</comment>
<feature type="region of interest" description="Ribokinase" evidence="11">
    <location>
        <begin position="1"/>
        <end position="331"/>
    </location>
</feature>
<evidence type="ECO:0000256" key="9">
    <source>
        <dbReference type="ARBA" id="ARBA00023277"/>
    </source>
</evidence>
<dbReference type="SUPFAM" id="SSF52374">
    <property type="entry name" value="Nucleotidylyl transferase"/>
    <property type="match status" value="1"/>
</dbReference>
<dbReference type="GO" id="GO:0033786">
    <property type="term" value="F:heptose-1-phosphate adenylyltransferase activity"/>
    <property type="evidence" value="ECO:0007669"/>
    <property type="project" value="UniProtKB-UniRule"/>
</dbReference>
<sequence>MSTQNARLAARVADLANATVLCIGDIMLDHFIAGAVDRISPEAPIPVLRVTGETVMLGGAGNVVRNLSGLGAKTCFISALGDDAPGRDITSQLTALRGVDSSLHVEDGRTTGVKIRYSAVGQQLLRVDRETVHPVGEACARTLVDRCLAALPNCGAVVLSDYGKGVLTEAVIRPILEKAAALGIPVVVDPKGRDYTIYHGAAVVTPNRRELADATGMPTTTDNDIVAAARFLAGHCSIPHILATRSEDGMTLVDANGSVLHLPAQTREVYDVSGAGDTVVATVAAALACGLSLPEAAALANVAAGIVVGKSGTAAVTAAELVDALHHRDIGHAEARILDLPRTADLVRGWKQAGLRVGFTNGCFDLLHPGHLSLLRQARTRCDRLVVGMNSDDSVKRLKGDDRPIQAESARAAVLATLELVDAVVIFDEDTPLKIIETLLPDVLVKGADYTIETVVGSKVVLGAGGEVFLATLEPGQSTTRTVNRLREKA</sequence>
<evidence type="ECO:0000259" key="13">
    <source>
        <dbReference type="Pfam" id="PF01467"/>
    </source>
</evidence>
<dbReference type="RefSeq" id="WP_066133407.1">
    <property type="nucleotide sequence ID" value="NZ_CP014525.1"/>
</dbReference>
<feature type="binding site" evidence="11">
    <location>
        <begin position="207"/>
        <end position="210"/>
    </location>
    <ligand>
        <name>ATP</name>
        <dbReference type="ChEBI" id="CHEBI:30616"/>
    </ligand>
</feature>
<evidence type="ECO:0000256" key="4">
    <source>
        <dbReference type="ARBA" id="ARBA00022695"/>
    </source>
</evidence>
<dbReference type="GO" id="GO:0033785">
    <property type="term" value="F:heptose 7-phosphate kinase activity"/>
    <property type="evidence" value="ECO:0007669"/>
    <property type="project" value="UniProtKB-UniRule"/>
</dbReference>
<dbReference type="NCBIfam" id="TIGR02198">
    <property type="entry name" value="rfaE_dom_I"/>
    <property type="match status" value="1"/>
</dbReference>
<dbReference type="GO" id="GO:0005829">
    <property type="term" value="C:cytosol"/>
    <property type="evidence" value="ECO:0007669"/>
    <property type="project" value="TreeGrafter"/>
</dbReference>
<evidence type="ECO:0000256" key="3">
    <source>
        <dbReference type="ARBA" id="ARBA00022679"/>
    </source>
</evidence>
<dbReference type="GO" id="GO:0016773">
    <property type="term" value="F:phosphotransferase activity, alcohol group as acceptor"/>
    <property type="evidence" value="ECO:0007669"/>
    <property type="project" value="InterPro"/>
</dbReference>
<dbReference type="KEGG" id="hjo:AY555_03285"/>
<evidence type="ECO:0000256" key="8">
    <source>
        <dbReference type="ARBA" id="ARBA00023268"/>
    </source>
</evidence>
<comment type="function">
    <text evidence="1 11">Catalyzes the phosphorylation of D-glycero-D-manno-heptose 7-phosphate at the C-1 position to selectively form D-glycero-beta-D-manno-heptose-1,7-bisphosphate.</text>
</comment>
<keyword evidence="4 11" id="KW-0548">Nucleotidyltransferase</keyword>
<evidence type="ECO:0000256" key="6">
    <source>
        <dbReference type="ARBA" id="ARBA00022777"/>
    </source>
</evidence>
<dbReference type="Proteomes" id="UP000076066">
    <property type="component" value="Chromosome"/>
</dbReference>
<evidence type="ECO:0000256" key="1">
    <source>
        <dbReference type="ARBA" id="ARBA00002319"/>
    </source>
</evidence>
<feature type="active site" evidence="11">
    <location>
        <position position="277"/>
    </location>
</feature>
<dbReference type="InterPro" id="IPR014729">
    <property type="entry name" value="Rossmann-like_a/b/a_fold"/>
</dbReference>
<dbReference type="InterPro" id="IPR011913">
    <property type="entry name" value="RfaE_dom_I"/>
</dbReference>
<comment type="similarity">
    <text evidence="11">In the N-terminal section; belongs to the carbohydrate kinase PfkB family.</text>
</comment>
<evidence type="ECO:0000259" key="12">
    <source>
        <dbReference type="Pfam" id="PF00294"/>
    </source>
</evidence>
<keyword evidence="9 11" id="KW-0119">Carbohydrate metabolism</keyword>
<dbReference type="PANTHER" id="PTHR46969">
    <property type="entry name" value="BIFUNCTIONAL PROTEIN HLDE"/>
    <property type="match status" value="1"/>
</dbReference>
<evidence type="ECO:0000256" key="2">
    <source>
        <dbReference type="ARBA" id="ARBA00003753"/>
    </source>
</evidence>
<dbReference type="Gene3D" id="3.40.50.620">
    <property type="entry name" value="HUPs"/>
    <property type="match status" value="1"/>
</dbReference>
<dbReference type="AlphaFoldDB" id="A0A143DCV9"/>
<dbReference type="GO" id="GO:0005524">
    <property type="term" value="F:ATP binding"/>
    <property type="evidence" value="ECO:0007669"/>
    <property type="project" value="UniProtKB-UniRule"/>
</dbReference>
<evidence type="ECO:0000256" key="10">
    <source>
        <dbReference type="ARBA" id="ARBA00047428"/>
    </source>
</evidence>
<comment type="catalytic activity">
    <reaction evidence="10 11">
        <text>D-glycero-beta-D-manno-heptose 1-phosphate + ATP + H(+) = ADP-D-glycero-beta-D-manno-heptose + diphosphate</text>
        <dbReference type="Rhea" id="RHEA:27465"/>
        <dbReference type="ChEBI" id="CHEBI:15378"/>
        <dbReference type="ChEBI" id="CHEBI:30616"/>
        <dbReference type="ChEBI" id="CHEBI:33019"/>
        <dbReference type="ChEBI" id="CHEBI:59967"/>
        <dbReference type="ChEBI" id="CHEBI:61593"/>
        <dbReference type="EC" id="2.7.7.70"/>
    </reaction>
</comment>